<sequence>MLVAQLDDLTPRQVWELLKLRVDVFVVEQHCPYQEIDSIDLTAMHILAYDGPLVGYARVYAEEGVWHLGRLCVGKQARGTGLAQEIMHRALQLCDGPVHLTAQTPLVSWYEAFGFEVSGEEFDWDGIPHTPMRKKFLR</sequence>
<proteinExistence type="predicted"/>
<dbReference type="GO" id="GO:0016747">
    <property type="term" value="F:acyltransferase activity, transferring groups other than amino-acyl groups"/>
    <property type="evidence" value="ECO:0007669"/>
    <property type="project" value="InterPro"/>
</dbReference>
<dbReference type="Proteomes" id="UP000515570">
    <property type="component" value="Chromosome"/>
</dbReference>
<evidence type="ECO:0000259" key="1">
    <source>
        <dbReference type="PROSITE" id="PS51186"/>
    </source>
</evidence>
<dbReference type="EMBL" id="CP059833">
    <property type="protein sequence ID" value="QMV84533.1"/>
    <property type="molecule type" value="Genomic_DNA"/>
</dbReference>
<dbReference type="AlphaFoldDB" id="A0A7G5FD42"/>
<evidence type="ECO:0000313" key="2">
    <source>
        <dbReference type="EMBL" id="QMV84533.1"/>
    </source>
</evidence>
<protein>
    <submittedName>
        <fullName evidence="2">GNAT family N-acetyltransferase</fullName>
    </submittedName>
</protein>
<keyword evidence="3" id="KW-1185">Reference proteome</keyword>
<keyword evidence="2" id="KW-0808">Transferase</keyword>
<dbReference type="Gene3D" id="3.40.630.30">
    <property type="match status" value="1"/>
</dbReference>
<feature type="domain" description="N-acetyltransferase" evidence="1">
    <location>
        <begin position="4"/>
        <end position="137"/>
    </location>
</feature>
<dbReference type="InterPro" id="IPR016181">
    <property type="entry name" value="Acyl_CoA_acyltransferase"/>
</dbReference>
<dbReference type="InterPro" id="IPR000182">
    <property type="entry name" value="GNAT_dom"/>
</dbReference>
<dbReference type="Pfam" id="PF13673">
    <property type="entry name" value="Acetyltransf_10"/>
    <property type="match status" value="1"/>
</dbReference>
<accession>A0A7G5FD42</accession>
<dbReference type="SUPFAM" id="SSF55729">
    <property type="entry name" value="Acyl-CoA N-acyltransferases (Nat)"/>
    <property type="match status" value="1"/>
</dbReference>
<dbReference type="CDD" id="cd04301">
    <property type="entry name" value="NAT_SF"/>
    <property type="match status" value="1"/>
</dbReference>
<organism evidence="2 3">
    <name type="scientific">Corynebacterium hindlerae</name>
    <dbReference type="NCBI Taxonomy" id="699041"/>
    <lineage>
        <taxon>Bacteria</taxon>
        <taxon>Bacillati</taxon>
        <taxon>Actinomycetota</taxon>
        <taxon>Actinomycetes</taxon>
        <taxon>Mycobacteriales</taxon>
        <taxon>Corynebacteriaceae</taxon>
        <taxon>Corynebacterium</taxon>
    </lineage>
</organism>
<reference evidence="2 3" key="1">
    <citation type="submission" date="2020-07" db="EMBL/GenBank/DDBJ databases">
        <title>non toxigenic Corynebacterium sp. nov from a clinical source.</title>
        <authorList>
            <person name="Bernier A.-M."/>
            <person name="Bernard K."/>
        </authorList>
    </citation>
    <scope>NUCLEOTIDE SEQUENCE [LARGE SCALE GENOMIC DNA]</scope>
    <source>
        <strain evidence="3">NML 93-0612</strain>
    </source>
</reference>
<dbReference type="RefSeq" id="WP_182385341.1">
    <property type="nucleotide sequence ID" value="NZ_CP059833.1"/>
</dbReference>
<dbReference type="PROSITE" id="PS51186">
    <property type="entry name" value="GNAT"/>
    <property type="match status" value="1"/>
</dbReference>
<name>A0A7G5FD42_9CORY</name>
<gene>
    <name evidence="2" type="ORF">HW450_09190</name>
</gene>
<evidence type="ECO:0000313" key="3">
    <source>
        <dbReference type="Proteomes" id="UP000515570"/>
    </source>
</evidence>